<dbReference type="PANTHER" id="PTHR11829">
    <property type="entry name" value="FORKHEAD BOX PROTEIN"/>
    <property type="match status" value="1"/>
</dbReference>
<reference evidence="7" key="1">
    <citation type="journal article" date="2003" name="Development">
        <title>Early patterning of the spider embryo: a cluster of mesenchymal cells at the cumulus produces Dpp signals received by germ disc epithelial cells.</title>
        <authorList>
            <person name="Akiyama-Oda Y."/>
            <person name="Oda H."/>
        </authorList>
    </citation>
    <scope>NUCLEOTIDE SEQUENCE</scope>
</reference>
<evidence type="ECO:0000256" key="2">
    <source>
        <dbReference type="ARBA" id="ARBA00023125"/>
    </source>
</evidence>
<dbReference type="Gene3D" id="1.10.10.10">
    <property type="entry name" value="Winged helix-like DNA-binding domain superfamily/Winged helix DNA-binding domain"/>
    <property type="match status" value="1"/>
</dbReference>
<dbReference type="PROSITE" id="PS50039">
    <property type="entry name" value="FORK_HEAD_3"/>
    <property type="match status" value="1"/>
</dbReference>
<dbReference type="RefSeq" id="NP_001310762.1">
    <property type="nucleotide sequence ID" value="NM_001323833.1"/>
</dbReference>
<dbReference type="GO" id="GO:0009653">
    <property type="term" value="P:anatomical structure morphogenesis"/>
    <property type="evidence" value="ECO:0007669"/>
    <property type="project" value="TreeGrafter"/>
</dbReference>
<dbReference type="InterPro" id="IPR030456">
    <property type="entry name" value="TF_fork_head_CS_2"/>
</dbReference>
<dbReference type="InterPro" id="IPR001766">
    <property type="entry name" value="Fork_head_dom"/>
</dbReference>
<comment type="subcellular location">
    <subcellularLocation>
        <location evidence="1 4">Nucleus</location>
    </subcellularLocation>
</comment>
<dbReference type="GO" id="GO:0000981">
    <property type="term" value="F:DNA-binding transcription factor activity, RNA polymerase II-specific"/>
    <property type="evidence" value="ECO:0007669"/>
    <property type="project" value="TreeGrafter"/>
</dbReference>
<dbReference type="Pfam" id="PF00250">
    <property type="entry name" value="Forkhead"/>
    <property type="match status" value="1"/>
</dbReference>
<evidence type="ECO:0000256" key="5">
    <source>
        <dbReference type="SAM" id="MobiDB-lite"/>
    </source>
</evidence>
<feature type="domain" description="Fork-head" evidence="6">
    <location>
        <begin position="107"/>
        <end position="201"/>
    </location>
</feature>
<dbReference type="GO" id="GO:0005634">
    <property type="term" value="C:nucleus"/>
    <property type="evidence" value="ECO:0007669"/>
    <property type="project" value="UniProtKB-SubCell"/>
</dbReference>
<dbReference type="InterPro" id="IPR036388">
    <property type="entry name" value="WH-like_DNA-bd_sf"/>
</dbReference>
<keyword evidence="2 4" id="KW-0238">DNA-binding</keyword>
<evidence type="ECO:0000256" key="3">
    <source>
        <dbReference type="ARBA" id="ARBA00023242"/>
    </source>
</evidence>
<dbReference type="OMA" id="ENMSYFH"/>
<dbReference type="SUPFAM" id="SSF46785">
    <property type="entry name" value="Winged helix' DNA-binding domain"/>
    <property type="match status" value="1"/>
</dbReference>
<feature type="compositionally biased region" description="Low complexity" evidence="5">
    <location>
        <begin position="232"/>
        <end position="246"/>
    </location>
</feature>
<sequence>MLTHKSFPDCSTMPSGNYMPVTSMPMSLNYSTPQFNAGLLSPQNMAAVAPACMTQPMPPIGSITPLNNVAPNRTDMQTYVNTDYHSDPNLALKARNDKFRRSLPHAKPPYSYISLITMAIQNSPQKMLTLNEIYQFIVDIFPFYRQNQQRWQNSIRHSLSFNDCFVKVARTPDKPGKGSFWALHPESGDMFENGCFLRRQKRFKCTKKEAIRQTQKCQKSPGDQSVKSEPEMNSSPKMDPKSSPMKVPEMEQPCLPPVNTSLPSTTDAYQQMYQIQSFNANSNATNSSRNRLDCYKQEMLYSSHRYPESCSVSDPGMDHNAYQDIMKDLFFLQQPNYKLEPGFNATSHPFSINNIISNPDPKMDSKFFEMTVPHYSNYSSGMPTSDNMAYYSPSFYSVPQPVTSDV</sequence>
<dbReference type="InterPro" id="IPR050211">
    <property type="entry name" value="FOX_domain-containing"/>
</dbReference>
<dbReference type="InterPro" id="IPR018122">
    <property type="entry name" value="TF_fork_head_CS_1"/>
</dbReference>
<evidence type="ECO:0000259" key="6">
    <source>
        <dbReference type="PROSITE" id="PS50039"/>
    </source>
</evidence>
<proteinExistence type="evidence at transcript level"/>
<dbReference type="InterPro" id="IPR036390">
    <property type="entry name" value="WH_DNA-bd_sf"/>
</dbReference>
<feature type="region of interest" description="Disordered" evidence="5">
    <location>
        <begin position="212"/>
        <end position="250"/>
    </location>
</feature>
<name>Q869A3_PARTP</name>
<feature type="compositionally biased region" description="Polar residues" evidence="5">
    <location>
        <begin position="212"/>
        <end position="227"/>
    </location>
</feature>
<keyword evidence="3 4" id="KW-0539">Nucleus</keyword>
<dbReference type="PROSITE" id="PS00658">
    <property type="entry name" value="FORK_HEAD_2"/>
    <property type="match status" value="1"/>
</dbReference>
<dbReference type="EMBL" id="AB096073">
    <property type="protein sequence ID" value="BAC24088.1"/>
    <property type="molecule type" value="mRNA"/>
</dbReference>
<dbReference type="SMR" id="Q869A3"/>
<protein>
    <submittedName>
        <fullName evidence="7">Fork head</fullName>
    </submittedName>
</protein>
<feature type="DNA-binding region" description="Fork-head" evidence="4">
    <location>
        <begin position="107"/>
        <end position="201"/>
    </location>
</feature>
<dbReference type="GeneID" id="107455300"/>
<gene>
    <name evidence="7" type="primary">At.fkh</name>
</gene>
<dbReference type="AlphaFoldDB" id="Q869A3"/>
<organism evidence="7">
    <name type="scientific">Parasteatoda tepidariorum</name>
    <name type="common">Common house spider</name>
    <name type="synonym">Achaearanea tepidariorum</name>
    <dbReference type="NCBI Taxonomy" id="114398"/>
    <lineage>
        <taxon>Eukaryota</taxon>
        <taxon>Metazoa</taxon>
        <taxon>Ecdysozoa</taxon>
        <taxon>Arthropoda</taxon>
        <taxon>Chelicerata</taxon>
        <taxon>Arachnida</taxon>
        <taxon>Araneae</taxon>
        <taxon>Araneomorphae</taxon>
        <taxon>Entelegynae</taxon>
        <taxon>Araneoidea</taxon>
        <taxon>Theridiidae</taxon>
        <taxon>Parasteatoda</taxon>
    </lineage>
</organism>
<dbReference type="KEGG" id="ptep:107455300"/>
<dbReference type="SMART" id="SM00339">
    <property type="entry name" value="FH"/>
    <property type="match status" value="1"/>
</dbReference>
<dbReference type="GO" id="GO:0000978">
    <property type="term" value="F:RNA polymerase II cis-regulatory region sequence-specific DNA binding"/>
    <property type="evidence" value="ECO:0007669"/>
    <property type="project" value="TreeGrafter"/>
</dbReference>
<evidence type="ECO:0000256" key="4">
    <source>
        <dbReference type="PROSITE-ProRule" id="PRU00089"/>
    </source>
</evidence>
<dbReference type="PANTHER" id="PTHR11829:SF380">
    <property type="entry name" value="PROTEIN FORK HEAD"/>
    <property type="match status" value="1"/>
</dbReference>
<accession>Q869A3</accession>
<dbReference type="PROSITE" id="PS00657">
    <property type="entry name" value="FORK_HEAD_1"/>
    <property type="match status" value="1"/>
</dbReference>
<dbReference type="PRINTS" id="PR00053">
    <property type="entry name" value="FORKHEAD"/>
</dbReference>
<dbReference type="OrthoDB" id="5954824at2759"/>
<evidence type="ECO:0000313" key="7">
    <source>
        <dbReference type="EMBL" id="BAC24088.1"/>
    </source>
</evidence>
<evidence type="ECO:0000256" key="1">
    <source>
        <dbReference type="ARBA" id="ARBA00004123"/>
    </source>
</evidence>
<dbReference type="GO" id="GO:0030154">
    <property type="term" value="P:cell differentiation"/>
    <property type="evidence" value="ECO:0007669"/>
    <property type="project" value="TreeGrafter"/>
</dbReference>
<dbReference type="FunFam" id="1.10.10.10:FF:000042">
    <property type="entry name" value="hepatocyte nuclear factor 3-beta"/>
    <property type="match status" value="1"/>
</dbReference>